<evidence type="ECO:0000256" key="7">
    <source>
        <dbReference type="ARBA" id="ARBA00023136"/>
    </source>
</evidence>
<keyword evidence="8 15" id="KW-0675">Receptor</keyword>
<dbReference type="Pfam" id="PF07715">
    <property type="entry name" value="Plug"/>
    <property type="match status" value="1"/>
</dbReference>
<dbReference type="Gene3D" id="2.40.170.20">
    <property type="entry name" value="TonB-dependent receptor, beta-barrel domain"/>
    <property type="match status" value="1"/>
</dbReference>
<evidence type="ECO:0000256" key="10">
    <source>
        <dbReference type="PROSITE-ProRule" id="PRU01360"/>
    </source>
</evidence>
<keyword evidence="9 10" id="KW-0998">Cell outer membrane</keyword>
<evidence type="ECO:0000313" key="15">
    <source>
        <dbReference type="EMBL" id="MBK7673873.1"/>
    </source>
</evidence>
<dbReference type="SUPFAM" id="SSF56935">
    <property type="entry name" value="Porins"/>
    <property type="match status" value="1"/>
</dbReference>
<dbReference type="Proteomes" id="UP000697998">
    <property type="component" value="Unassembled WGS sequence"/>
</dbReference>
<keyword evidence="3 10" id="KW-0813">Transport</keyword>
<comment type="similarity">
    <text evidence="2 10 11">Belongs to the TonB-dependent receptor family.</text>
</comment>
<name>A0A935PWT4_9PROT</name>
<dbReference type="Gene3D" id="2.170.130.10">
    <property type="entry name" value="TonB-dependent receptor, plug domain"/>
    <property type="match status" value="1"/>
</dbReference>
<dbReference type="PROSITE" id="PS52016">
    <property type="entry name" value="TONB_DEPENDENT_REC_3"/>
    <property type="match status" value="1"/>
</dbReference>
<feature type="chain" id="PRO_5037391156" evidence="12">
    <location>
        <begin position="29"/>
        <end position="690"/>
    </location>
</feature>
<evidence type="ECO:0000256" key="4">
    <source>
        <dbReference type="ARBA" id="ARBA00022452"/>
    </source>
</evidence>
<evidence type="ECO:0000256" key="11">
    <source>
        <dbReference type="RuleBase" id="RU003357"/>
    </source>
</evidence>
<comment type="subcellular location">
    <subcellularLocation>
        <location evidence="1 10">Cell outer membrane</location>
        <topology evidence="1 10">Multi-pass membrane protein</topology>
    </subcellularLocation>
</comment>
<evidence type="ECO:0000256" key="9">
    <source>
        <dbReference type="ARBA" id="ARBA00023237"/>
    </source>
</evidence>
<dbReference type="InterPro" id="IPR039426">
    <property type="entry name" value="TonB-dep_rcpt-like"/>
</dbReference>
<dbReference type="GO" id="GO:0044718">
    <property type="term" value="P:siderophore transmembrane transport"/>
    <property type="evidence" value="ECO:0007669"/>
    <property type="project" value="TreeGrafter"/>
</dbReference>
<evidence type="ECO:0000259" key="14">
    <source>
        <dbReference type="Pfam" id="PF07715"/>
    </source>
</evidence>
<proteinExistence type="inferred from homology"/>
<dbReference type="CDD" id="cd01347">
    <property type="entry name" value="ligand_gated_channel"/>
    <property type="match status" value="1"/>
</dbReference>
<evidence type="ECO:0000256" key="8">
    <source>
        <dbReference type="ARBA" id="ARBA00023170"/>
    </source>
</evidence>
<reference evidence="15 16" key="1">
    <citation type="submission" date="2020-10" db="EMBL/GenBank/DDBJ databases">
        <title>Connecting structure to function with the recovery of over 1000 high-quality activated sludge metagenome-assembled genomes encoding full-length rRNA genes using long-read sequencing.</title>
        <authorList>
            <person name="Singleton C.M."/>
            <person name="Petriglieri F."/>
            <person name="Kristensen J.M."/>
            <person name="Kirkegaard R.H."/>
            <person name="Michaelsen T.Y."/>
            <person name="Andersen M.H."/>
            <person name="Karst S.M."/>
            <person name="Dueholm M.S."/>
            <person name="Nielsen P.H."/>
            <person name="Albertsen M."/>
        </authorList>
    </citation>
    <scope>NUCLEOTIDE SEQUENCE [LARGE SCALE GENOMIC DNA]</scope>
    <source>
        <strain evidence="15">EsbW_18-Q3-R4-48_BATAC.285</strain>
    </source>
</reference>
<accession>A0A935PWT4</accession>
<dbReference type="InterPro" id="IPR037066">
    <property type="entry name" value="Plug_dom_sf"/>
</dbReference>
<evidence type="ECO:0000256" key="1">
    <source>
        <dbReference type="ARBA" id="ARBA00004571"/>
    </source>
</evidence>
<evidence type="ECO:0000256" key="3">
    <source>
        <dbReference type="ARBA" id="ARBA00022448"/>
    </source>
</evidence>
<feature type="domain" description="TonB-dependent receptor-like beta-barrel" evidence="13">
    <location>
        <begin position="218"/>
        <end position="658"/>
    </location>
</feature>
<feature type="signal peptide" evidence="12">
    <location>
        <begin position="1"/>
        <end position="28"/>
    </location>
</feature>
<evidence type="ECO:0000256" key="6">
    <source>
        <dbReference type="ARBA" id="ARBA00023077"/>
    </source>
</evidence>
<keyword evidence="6 11" id="KW-0798">TonB box</keyword>
<feature type="domain" description="TonB-dependent receptor plug" evidence="14">
    <location>
        <begin position="62"/>
        <end position="171"/>
    </location>
</feature>
<dbReference type="GO" id="GO:0009279">
    <property type="term" value="C:cell outer membrane"/>
    <property type="evidence" value="ECO:0007669"/>
    <property type="project" value="UniProtKB-SubCell"/>
</dbReference>
<evidence type="ECO:0000256" key="2">
    <source>
        <dbReference type="ARBA" id="ARBA00009810"/>
    </source>
</evidence>
<dbReference type="GO" id="GO:0015344">
    <property type="term" value="F:siderophore uptake transmembrane transporter activity"/>
    <property type="evidence" value="ECO:0007669"/>
    <property type="project" value="TreeGrafter"/>
</dbReference>
<keyword evidence="12" id="KW-0732">Signal</keyword>
<dbReference type="Pfam" id="PF00593">
    <property type="entry name" value="TonB_dep_Rec_b-barrel"/>
    <property type="match status" value="1"/>
</dbReference>
<dbReference type="PANTHER" id="PTHR30069:SF27">
    <property type="entry name" value="BLL4766 PROTEIN"/>
    <property type="match status" value="1"/>
</dbReference>
<protein>
    <submittedName>
        <fullName evidence="15">TonB-dependent receptor</fullName>
    </submittedName>
</protein>
<evidence type="ECO:0000313" key="16">
    <source>
        <dbReference type="Proteomes" id="UP000697998"/>
    </source>
</evidence>
<dbReference type="PANTHER" id="PTHR30069">
    <property type="entry name" value="TONB-DEPENDENT OUTER MEMBRANE RECEPTOR"/>
    <property type="match status" value="1"/>
</dbReference>
<evidence type="ECO:0000259" key="13">
    <source>
        <dbReference type="Pfam" id="PF00593"/>
    </source>
</evidence>
<comment type="caution">
    <text evidence="15">The sequence shown here is derived from an EMBL/GenBank/DDBJ whole genome shotgun (WGS) entry which is preliminary data.</text>
</comment>
<evidence type="ECO:0000256" key="12">
    <source>
        <dbReference type="SAM" id="SignalP"/>
    </source>
</evidence>
<dbReference type="AlphaFoldDB" id="A0A935PWT4"/>
<organism evidence="15 16">
    <name type="scientific">Candidatus Accumulibacter proximus</name>
    <dbReference type="NCBI Taxonomy" id="2954385"/>
    <lineage>
        <taxon>Bacteria</taxon>
        <taxon>Pseudomonadati</taxon>
        <taxon>Pseudomonadota</taxon>
        <taxon>Betaproteobacteria</taxon>
        <taxon>Candidatus Accumulibacter</taxon>
    </lineage>
</organism>
<evidence type="ECO:0000256" key="5">
    <source>
        <dbReference type="ARBA" id="ARBA00022692"/>
    </source>
</evidence>
<dbReference type="InterPro" id="IPR036942">
    <property type="entry name" value="Beta-barrel_TonB_sf"/>
</dbReference>
<sequence length="690" mass="75621">MMLQLTSWPTIRLGLLLTASCLSSPLLAEEPAAPDAAAAVDMSLEDLLNVEITSAARKSQRLNDVAAAVYVISREDIERSGATSIPEALRLAPGVNVARLGNNRWAVSVRGFNRRFSNKLLVLMDGRSMYSQLFSGVLWEVEDTLLEDIERIEVIRGPGAAMWGANAVNGVINIITRRARDTQGSLLVAGAGSEERAFASFRHGMAVGDGHLRVWGKGFARDESVTPQGRTANDDWSAGRAGFRGDWMMGGGHRLTVSGQAHYGDSGDTWLVPNIGSRWGVTPTDVRQRAQGGFLMARDEWTPPGGSEAALQAYVASGELEIPGAVRERRTTVDLDFQHRVLFGERHDLIWGLGYRYSRDDISSTGMINIQPQQESFSLASAFIQDEITLVPDTLRLLLGLRLEDNSFSGFAPQPNARVIWTPTENQSLWASASRAVRIPSRAELGAEVDAAVIPAGSPGNPTPLPILIRNAPPNNLGNETVTGYEIGYRRQFGPALSADVALFYNLYDDLAGQVSFGSPRLALAPPPPHLLQTVSAENINKARTHGVEIAVDWYPLPWWRIQPIYSYLDLSASSTTSDPASLASAQALNDADPQHQWSLRSSMSLSARQHFDLWLRHVGKLGTSGSSLYVPAYTTLDLRYAWRPTRDFELSLVGQNLLDGQHPESVASLLPSRNLEIQRGYYLKARWQF</sequence>
<keyword evidence="5 10" id="KW-0812">Transmembrane</keyword>
<keyword evidence="4 10" id="KW-1134">Transmembrane beta strand</keyword>
<dbReference type="InterPro" id="IPR012910">
    <property type="entry name" value="Plug_dom"/>
</dbReference>
<dbReference type="EMBL" id="JADJMH010000001">
    <property type="protein sequence ID" value="MBK7673873.1"/>
    <property type="molecule type" value="Genomic_DNA"/>
</dbReference>
<keyword evidence="7 10" id="KW-0472">Membrane</keyword>
<gene>
    <name evidence="15" type="ORF">IPJ27_03415</name>
</gene>
<dbReference type="InterPro" id="IPR000531">
    <property type="entry name" value="Beta-barrel_TonB"/>
</dbReference>